<gene>
    <name evidence="1" type="ORF">B456_009G455500</name>
</gene>
<dbReference type="Proteomes" id="UP000032304">
    <property type="component" value="Chromosome 9"/>
</dbReference>
<dbReference type="Gramene" id="KJB63165">
    <property type="protein sequence ID" value="KJB63165"/>
    <property type="gene ID" value="B456_009G455500"/>
</dbReference>
<accession>A0A0D2V2M3</accession>
<proteinExistence type="predicted"/>
<sequence length="170" mass="18544">MEECSTTGAFLCGESIAEATSDLGISPAATQASKFIPAPSATGMHAFALVYLTKLSIRVFMDFKEALCICLDLISFPEDEEATFVTSVIFLRSSPVLRYSSSGTAAGELSPSSDPVSRSFTPLLCQDSLFTLVTTFSWSRISVQRRIVAWSGFPLNPQWPWQTINEFPVP</sequence>
<organism evidence="1 2">
    <name type="scientific">Gossypium raimondii</name>
    <name type="common">Peruvian cotton</name>
    <name type="synonym">Gossypium klotzschianum subsp. raimondii</name>
    <dbReference type="NCBI Taxonomy" id="29730"/>
    <lineage>
        <taxon>Eukaryota</taxon>
        <taxon>Viridiplantae</taxon>
        <taxon>Streptophyta</taxon>
        <taxon>Embryophyta</taxon>
        <taxon>Tracheophyta</taxon>
        <taxon>Spermatophyta</taxon>
        <taxon>Magnoliopsida</taxon>
        <taxon>eudicotyledons</taxon>
        <taxon>Gunneridae</taxon>
        <taxon>Pentapetalae</taxon>
        <taxon>rosids</taxon>
        <taxon>malvids</taxon>
        <taxon>Malvales</taxon>
        <taxon>Malvaceae</taxon>
        <taxon>Malvoideae</taxon>
        <taxon>Gossypium</taxon>
    </lineage>
</organism>
<evidence type="ECO:0000313" key="1">
    <source>
        <dbReference type="EMBL" id="KJB63165.1"/>
    </source>
</evidence>
<dbReference type="OMA" id="WQTINEF"/>
<name>A0A0D2V2M3_GOSRA</name>
<reference evidence="1 2" key="1">
    <citation type="journal article" date="2012" name="Nature">
        <title>Repeated polyploidization of Gossypium genomes and the evolution of spinnable cotton fibres.</title>
        <authorList>
            <person name="Paterson A.H."/>
            <person name="Wendel J.F."/>
            <person name="Gundlach H."/>
            <person name="Guo H."/>
            <person name="Jenkins J."/>
            <person name="Jin D."/>
            <person name="Llewellyn D."/>
            <person name="Showmaker K.C."/>
            <person name="Shu S."/>
            <person name="Udall J."/>
            <person name="Yoo M.J."/>
            <person name="Byers R."/>
            <person name="Chen W."/>
            <person name="Doron-Faigenboim A."/>
            <person name="Duke M.V."/>
            <person name="Gong L."/>
            <person name="Grimwood J."/>
            <person name="Grover C."/>
            <person name="Grupp K."/>
            <person name="Hu G."/>
            <person name="Lee T.H."/>
            <person name="Li J."/>
            <person name="Lin L."/>
            <person name="Liu T."/>
            <person name="Marler B.S."/>
            <person name="Page J.T."/>
            <person name="Roberts A.W."/>
            <person name="Romanel E."/>
            <person name="Sanders W.S."/>
            <person name="Szadkowski E."/>
            <person name="Tan X."/>
            <person name="Tang H."/>
            <person name="Xu C."/>
            <person name="Wang J."/>
            <person name="Wang Z."/>
            <person name="Zhang D."/>
            <person name="Zhang L."/>
            <person name="Ashrafi H."/>
            <person name="Bedon F."/>
            <person name="Bowers J.E."/>
            <person name="Brubaker C.L."/>
            <person name="Chee P.W."/>
            <person name="Das S."/>
            <person name="Gingle A.R."/>
            <person name="Haigler C.H."/>
            <person name="Harker D."/>
            <person name="Hoffmann L.V."/>
            <person name="Hovav R."/>
            <person name="Jones D.C."/>
            <person name="Lemke C."/>
            <person name="Mansoor S."/>
            <person name="ur Rahman M."/>
            <person name="Rainville L.N."/>
            <person name="Rambani A."/>
            <person name="Reddy U.K."/>
            <person name="Rong J.K."/>
            <person name="Saranga Y."/>
            <person name="Scheffler B.E."/>
            <person name="Scheffler J.A."/>
            <person name="Stelly D.M."/>
            <person name="Triplett B.A."/>
            <person name="Van Deynze A."/>
            <person name="Vaslin M.F."/>
            <person name="Waghmare V.N."/>
            <person name="Walford S.A."/>
            <person name="Wright R.J."/>
            <person name="Zaki E.A."/>
            <person name="Zhang T."/>
            <person name="Dennis E.S."/>
            <person name="Mayer K.F."/>
            <person name="Peterson D.G."/>
            <person name="Rokhsar D.S."/>
            <person name="Wang X."/>
            <person name="Schmutz J."/>
        </authorList>
    </citation>
    <scope>NUCLEOTIDE SEQUENCE [LARGE SCALE GENOMIC DNA]</scope>
</reference>
<keyword evidence="2" id="KW-1185">Reference proteome</keyword>
<protein>
    <submittedName>
        <fullName evidence="1">Uncharacterized protein</fullName>
    </submittedName>
</protein>
<dbReference type="EMBL" id="CM001748">
    <property type="protein sequence ID" value="KJB63165.1"/>
    <property type="molecule type" value="Genomic_DNA"/>
</dbReference>
<dbReference type="AlphaFoldDB" id="A0A0D2V2M3"/>
<evidence type="ECO:0000313" key="2">
    <source>
        <dbReference type="Proteomes" id="UP000032304"/>
    </source>
</evidence>